<organism evidence="2 3">
    <name type="scientific">Tulasnella calospora MUT 4182</name>
    <dbReference type="NCBI Taxonomy" id="1051891"/>
    <lineage>
        <taxon>Eukaryota</taxon>
        <taxon>Fungi</taxon>
        <taxon>Dikarya</taxon>
        <taxon>Basidiomycota</taxon>
        <taxon>Agaricomycotina</taxon>
        <taxon>Agaricomycetes</taxon>
        <taxon>Cantharellales</taxon>
        <taxon>Tulasnellaceae</taxon>
        <taxon>Tulasnella</taxon>
    </lineage>
</organism>
<feature type="region of interest" description="Disordered" evidence="1">
    <location>
        <begin position="129"/>
        <end position="252"/>
    </location>
</feature>
<gene>
    <name evidence="2" type="ORF">M407DRAFT_210729</name>
</gene>
<dbReference type="Proteomes" id="UP000054248">
    <property type="component" value="Unassembled WGS sequence"/>
</dbReference>
<evidence type="ECO:0000313" key="3">
    <source>
        <dbReference type="Proteomes" id="UP000054248"/>
    </source>
</evidence>
<feature type="compositionally biased region" description="Low complexity" evidence="1">
    <location>
        <begin position="200"/>
        <end position="214"/>
    </location>
</feature>
<dbReference type="OrthoDB" id="5582146at2759"/>
<reference evidence="2 3" key="1">
    <citation type="submission" date="2014-04" db="EMBL/GenBank/DDBJ databases">
        <authorList>
            <consortium name="DOE Joint Genome Institute"/>
            <person name="Kuo A."/>
            <person name="Girlanda M."/>
            <person name="Perotto S."/>
            <person name="Kohler A."/>
            <person name="Nagy L.G."/>
            <person name="Floudas D."/>
            <person name="Copeland A."/>
            <person name="Barry K.W."/>
            <person name="Cichocki N."/>
            <person name="Veneault-Fourrey C."/>
            <person name="LaButti K."/>
            <person name="Lindquist E.A."/>
            <person name="Lipzen A."/>
            <person name="Lundell T."/>
            <person name="Morin E."/>
            <person name="Murat C."/>
            <person name="Sun H."/>
            <person name="Tunlid A."/>
            <person name="Henrissat B."/>
            <person name="Grigoriev I.V."/>
            <person name="Hibbett D.S."/>
            <person name="Martin F."/>
            <person name="Nordberg H.P."/>
            <person name="Cantor M.N."/>
            <person name="Hua S.X."/>
        </authorList>
    </citation>
    <scope>NUCLEOTIDE SEQUENCE [LARGE SCALE GENOMIC DNA]</scope>
    <source>
        <strain evidence="2 3">MUT 4182</strain>
    </source>
</reference>
<dbReference type="HOGENOM" id="CLU_023002_0_0_1"/>
<reference evidence="3" key="2">
    <citation type="submission" date="2015-01" db="EMBL/GenBank/DDBJ databases">
        <title>Evolutionary Origins and Diversification of the Mycorrhizal Mutualists.</title>
        <authorList>
            <consortium name="DOE Joint Genome Institute"/>
            <consortium name="Mycorrhizal Genomics Consortium"/>
            <person name="Kohler A."/>
            <person name="Kuo A."/>
            <person name="Nagy L.G."/>
            <person name="Floudas D."/>
            <person name="Copeland A."/>
            <person name="Barry K.W."/>
            <person name="Cichocki N."/>
            <person name="Veneault-Fourrey C."/>
            <person name="LaButti K."/>
            <person name="Lindquist E.A."/>
            <person name="Lipzen A."/>
            <person name="Lundell T."/>
            <person name="Morin E."/>
            <person name="Murat C."/>
            <person name="Riley R."/>
            <person name="Ohm R."/>
            <person name="Sun H."/>
            <person name="Tunlid A."/>
            <person name="Henrissat B."/>
            <person name="Grigoriev I.V."/>
            <person name="Hibbett D.S."/>
            <person name="Martin F."/>
        </authorList>
    </citation>
    <scope>NUCLEOTIDE SEQUENCE [LARGE SCALE GENOMIC DNA]</scope>
    <source>
        <strain evidence="3">MUT 4182</strain>
    </source>
</reference>
<dbReference type="AlphaFoldDB" id="A0A0C3KVA4"/>
<name>A0A0C3KVA4_9AGAM</name>
<keyword evidence="3" id="KW-1185">Reference proteome</keyword>
<accession>A0A0C3KVA4</accession>
<evidence type="ECO:0000313" key="2">
    <source>
        <dbReference type="EMBL" id="KIO25348.1"/>
    </source>
</evidence>
<feature type="compositionally biased region" description="Basic and acidic residues" evidence="1">
    <location>
        <begin position="155"/>
        <end position="171"/>
    </location>
</feature>
<protein>
    <submittedName>
        <fullName evidence="2">Uncharacterized protein</fullName>
    </submittedName>
</protein>
<sequence>MRRSTIGHSPPRHHPGMLPGLPAYLPNVIQSLTQDTGEPIPPAIFTSLLLCMVAGNGKHLMLRTTHEEDVEEIKALVVRVLVTIFGLPTQRIALRPDVNAVDFLNDVFLVAPATSTSSANLLQLSPAVTGPVSTSQKSRHGRMGSTATSTSGRRPPSDHGRRSGGKLERSESGSSFAITNSLTIPTGGHYPPREKGHGRTSSSTSNMTSATGNTVTQQSISRPRKKSTPVASNGGRHFHEPQDYRPQGVHVQPPRLPHALVLSRLEKAKPSVQDSLADVLRSGRVSPDDYALTDGLWDEDEEDEEAVSGGTWNLPAGFIVVYVCPVGDGTESAPIARSLLDRFSFSARITIEPDVYNTYPGPFKRQALISREEIERLQNLCTAVHIAPRLQNYMSSLLSATRSHPLLDPTLLTARCVADYADLVRASRVVLGRYERSIEASEPKGGSSPQVMSASDSDARKMLGSALEHRLNVRKRPEDEVMGSLYTTAVGEVTSENRKSIGRKGVEEEYSADDEREGNMRIEGRDDGTVLVEQTIQMILHSILEDV</sequence>
<evidence type="ECO:0000256" key="1">
    <source>
        <dbReference type="SAM" id="MobiDB-lite"/>
    </source>
</evidence>
<dbReference type="EMBL" id="KN823044">
    <property type="protein sequence ID" value="KIO25348.1"/>
    <property type="molecule type" value="Genomic_DNA"/>
</dbReference>
<proteinExistence type="predicted"/>
<feature type="compositionally biased region" description="Polar residues" evidence="1">
    <location>
        <begin position="172"/>
        <end position="184"/>
    </location>
</feature>